<accession>A0AAW2ELH2</accession>
<evidence type="ECO:0008006" key="3">
    <source>
        <dbReference type="Google" id="ProtNLM"/>
    </source>
</evidence>
<protein>
    <recommendedName>
        <fullName evidence="3">Ribosomal protein S14</fullName>
    </recommendedName>
</protein>
<comment type="caution">
    <text evidence="1">The sequence shown here is derived from an EMBL/GenBank/DDBJ whole genome shotgun (WGS) entry which is preliminary data.</text>
</comment>
<sequence length="94" mass="11036">MNRNITTNVITLKLGNDSSFRGIILFLSYKECYIIFHIAEFLSRVASNTRNKFVRICRVVHRAFDRSRGIGRCSLNRKCIRRCAFSRHGWILIN</sequence>
<evidence type="ECO:0000313" key="2">
    <source>
        <dbReference type="Proteomes" id="UP001430953"/>
    </source>
</evidence>
<keyword evidence="2" id="KW-1185">Reference proteome</keyword>
<dbReference type="AlphaFoldDB" id="A0AAW2ELH2"/>
<dbReference type="EMBL" id="JADYXP020000020">
    <property type="protein sequence ID" value="KAL0104574.1"/>
    <property type="molecule type" value="Genomic_DNA"/>
</dbReference>
<organism evidence="1 2">
    <name type="scientific">Cardiocondyla obscurior</name>
    <dbReference type="NCBI Taxonomy" id="286306"/>
    <lineage>
        <taxon>Eukaryota</taxon>
        <taxon>Metazoa</taxon>
        <taxon>Ecdysozoa</taxon>
        <taxon>Arthropoda</taxon>
        <taxon>Hexapoda</taxon>
        <taxon>Insecta</taxon>
        <taxon>Pterygota</taxon>
        <taxon>Neoptera</taxon>
        <taxon>Endopterygota</taxon>
        <taxon>Hymenoptera</taxon>
        <taxon>Apocrita</taxon>
        <taxon>Aculeata</taxon>
        <taxon>Formicoidea</taxon>
        <taxon>Formicidae</taxon>
        <taxon>Myrmicinae</taxon>
        <taxon>Cardiocondyla</taxon>
    </lineage>
</organism>
<proteinExistence type="predicted"/>
<gene>
    <name evidence="1" type="ORF">PUN28_017369</name>
</gene>
<evidence type="ECO:0000313" key="1">
    <source>
        <dbReference type="EMBL" id="KAL0104574.1"/>
    </source>
</evidence>
<reference evidence="1 2" key="1">
    <citation type="submission" date="2023-03" db="EMBL/GenBank/DDBJ databases">
        <title>High recombination rates correlate with genetic variation in Cardiocondyla obscurior ants.</title>
        <authorList>
            <person name="Errbii M."/>
        </authorList>
    </citation>
    <scope>NUCLEOTIDE SEQUENCE [LARGE SCALE GENOMIC DNA]</scope>
    <source>
        <strain evidence="1">Alpha-2009</strain>
        <tissue evidence="1">Whole body</tissue>
    </source>
</reference>
<dbReference type="Proteomes" id="UP001430953">
    <property type="component" value="Unassembled WGS sequence"/>
</dbReference>
<name>A0AAW2ELH2_9HYME</name>